<reference evidence="15" key="2">
    <citation type="submission" date="2024-06" db="EMBL/GenBank/DDBJ databases">
        <authorList>
            <person name="Plum-Jensen L.E."/>
            <person name="Schramm A."/>
            <person name="Marshall I.P.G."/>
        </authorList>
    </citation>
    <scope>NUCLEOTIDE SEQUENCE</scope>
    <source>
        <strain evidence="15">Rat1</strain>
    </source>
</reference>
<evidence type="ECO:0000256" key="4">
    <source>
        <dbReference type="ARBA" id="ARBA00004496"/>
    </source>
</evidence>
<evidence type="ECO:0000313" key="15">
    <source>
        <dbReference type="EMBL" id="XCN72572.1"/>
    </source>
</evidence>
<dbReference type="InterPro" id="IPR039448">
    <property type="entry name" value="Beta_helix"/>
</dbReference>
<protein>
    <submittedName>
        <fullName evidence="15">Choice-of-anchor D domain-containing protein</fullName>
    </submittedName>
</protein>
<dbReference type="InterPro" id="IPR006626">
    <property type="entry name" value="PbH1"/>
</dbReference>
<dbReference type="GO" id="GO:0005576">
    <property type="term" value="C:extracellular region"/>
    <property type="evidence" value="ECO:0007669"/>
    <property type="project" value="UniProtKB-SubCell"/>
</dbReference>
<evidence type="ECO:0000256" key="1">
    <source>
        <dbReference type="ARBA" id="ARBA00004138"/>
    </source>
</evidence>
<dbReference type="GO" id="GO:0005737">
    <property type="term" value="C:cytoplasm"/>
    <property type="evidence" value="ECO:0007669"/>
    <property type="project" value="UniProtKB-SubCell"/>
</dbReference>
<dbReference type="KEGG" id="eaj:Q3M24_20130"/>
<sequence length="949" mass="99735">MYRPDRGTIIVLTFLLGWLAQESVARSTTLYVDLDNSSGTEDGSSWATAYTDLQDALAAAASGDEIWVAEGTYYPIATSSPTEAQRFTAFDLVEGVTLYGGFAGTESAVSERDWENNETVLSGAIGVPEDDTDNSYHVLRGAVGATLDGFIVEYGYAVLAPDETCPETDCLVTVTGGSSDQEILRIVTDMQCTAGGGLYNVHADTVVRNTTFRYNYAAKGGAVYNMVVSGYDFSTSTITDTADAPYFEGVVFRENIGTGRGGAVNNDFYTSPVFVNTQFLHNHGSTKGGAVYNDMGCDAYFINTLFADNTAQRGTALISDGSSNSRLVYTTIVDNSSDDVGASLYQGTYTSPQRDEQPMKCNEPHLYSSLVLGNASASSPTSIDSWHDSAAAWDSASTVEETDGSLTATSYLDEDYGTTDSDVGWDPDRDLSTELSTWISTFDSDSSSFRTYADYPYSTTPAGSGSGTVYVDADATSGTNSGTSWANAYTELSTALSNVKAGQEIWVAEGTYYPTSGTDREEAFVMKQGVNLLGGFQGTESSPAGRDPSTYLTILSGDIGTTGDSTDNSYHVLFGASNALLDGFTIQDGYADGELYHGRGGGILIYDGNAPTVISCTFQDNYAVEGGAVCGYSYTSPTFDNCEFTNNSAARGGAMLFRLGGTPTVSGSRFSSNTASDRGGALFVDYGANPDFAGNTFEYNSSDGNGGAVYVDDKASQLTYTTLSFDSDQFTGNTAGMKGGAIAIYNSNTSVTGTDLNISGNTAGVSGGGVDIDQSSDTKPTDTYIAWSCTGTCTFSGNSPDDLHDSDDDSDEPEIQVKRGLYELADSSGSYDFGEVDTGSTSAKVFTIKNTGEAELNLSGDPDLVSISGTNADDFTVTEQPSSPVGAHRTSSVTIQFSPSATGTRTATVTIANDASDDLEHTFTLTGTGTSGTSTGFIPAILSILLLNK</sequence>
<dbReference type="PANTHER" id="PTHR11319:SF35">
    <property type="entry name" value="OUTER MEMBRANE PROTEIN PMPC-RELATED"/>
    <property type="match status" value="1"/>
</dbReference>
<evidence type="ECO:0000256" key="9">
    <source>
        <dbReference type="ARBA" id="ARBA00023069"/>
    </source>
</evidence>
<keyword evidence="9" id="KW-0969">Cilium</keyword>
<evidence type="ECO:0000256" key="2">
    <source>
        <dbReference type="ARBA" id="ARBA00004196"/>
    </source>
</evidence>
<dbReference type="SUPFAM" id="SSF51126">
    <property type="entry name" value="Pectin lyase-like"/>
    <property type="match status" value="2"/>
</dbReference>
<keyword evidence="11" id="KW-0998">Cell outer membrane</keyword>
<dbReference type="GO" id="GO:0009279">
    <property type="term" value="C:cell outer membrane"/>
    <property type="evidence" value="ECO:0007669"/>
    <property type="project" value="UniProtKB-SubCell"/>
</dbReference>
<keyword evidence="8" id="KW-0732">Signal</keyword>
<dbReference type="NCBIfam" id="NF012200">
    <property type="entry name" value="choice_anch_D"/>
    <property type="match status" value="1"/>
</dbReference>
<proteinExistence type="predicted"/>
<name>A0AAU8LUM4_9BACT</name>
<evidence type="ECO:0000256" key="5">
    <source>
        <dbReference type="ARBA" id="ARBA00004613"/>
    </source>
</evidence>
<dbReference type="PANTHER" id="PTHR11319">
    <property type="entry name" value="G PROTEIN-COUPLED RECEPTOR-RELATED"/>
    <property type="match status" value="1"/>
</dbReference>
<evidence type="ECO:0000256" key="3">
    <source>
        <dbReference type="ARBA" id="ARBA00004442"/>
    </source>
</evidence>
<dbReference type="Pfam" id="PF22544">
    <property type="entry name" value="HYDIN_VesB_CFA65-like_Ig"/>
    <property type="match status" value="1"/>
</dbReference>
<keyword evidence="12" id="KW-0966">Cell projection</keyword>
<dbReference type="NCBIfam" id="TIGR01376">
    <property type="entry name" value="POMP_repeat"/>
    <property type="match status" value="1"/>
</dbReference>
<evidence type="ECO:0000256" key="6">
    <source>
        <dbReference type="ARBA" id="ARBA00022490"/>
    </source>
</evidence>
<evidence type="ECO:0000256" key="12">
    <source>
        <dbReference type="ARBA" id="ARBA00023273"/>
    </source>
</evidence>
<gene>
    <name evidence="15" type="ORF">Q3M24_20130</name>
</gene>
<feature type="domain" description="HYDIN/VesB/CFA65-like Ig-like" evidence="14">
    <location>
        <begin position="830"/>
        <end position="917"/>
    </location>
</feature>
<evidence type="ECO:0000259" key="13">
    <source>
        <dbReference type="Pfam" id="PF13229"/>
    </source>
</evidence>
<dbReference type="InterPro" id="IPR003368">
    <property type="entry name" value="POMP_repeat"/>
</dbReference>
<evidence type="ECO:0000256" key="10">
    <source>
        <dbReference type="ARBA" id="ARBA00023136"/>
    </source>
</evidence>
<dbReference type="InterPro" id="IPR053879">
    <property type="entry name" value="HYDIN_VesB_CFA65-like_Ig"/>
</dbReference>
<evidence type="ECO:0000256" key="11">
    <source>
        <dbReference type="ARBA" id="ARBA00023237"/>
    </source>
</evidence>
<feature type="domain" description="Right handed beta helix" evidence="13">
    <location>
        <begin position="581"/>
        <end position="756"/>
    </location>
</feature>
<dbReference type="Pfam" id="PF13229">
    <property type="entry name" value="Beta_helix"/>
    <property type="match status" value="1"/>
</dbReference>
<keyword evidence="6" id="KW-0963">Cytoplasm</keyword>
<keyword evidence="10" id="KW-0472">Membrane</keyword>
<comment type="subcellular location">
    <subcellularLocation>
        <location evidence="2">Cell envelope</location>
    </subcellularLocation>
    <subcellularLocation>
        <location evidence="3">Cell outer membrane</location>
    </subcellularLocation>
    <subcellularLocation>
        <location evidence="1">Cell projection</location>
        <location evidence="1">Cilium</location>
    </subcellularLocation>
    <subcellularLocation>
        <location evidence="4">Cytoplasm</location>
    </subcellularLocation>
    <subcellularLocation>
        <location evidence="5">Secreted</location>
    </subcellularLocation>
</comment>
<dbReference type="EMBL" id="CP159373">
    <property type="protein sequence ID" value="XCN72572.1"/>
    <property type="molecule type" value="Genomic_DNA"/>
</dbReference>
<dbReference type="Gene3D" id="2.160.20.10">
    <property type="entry name" value="Single-stranded right-handed beta-helix, Pectin lyase-like"/>
    <property type="match status" value="2"/>
</dbReference>
<dbReference type="InterPro" id="IPR013783">
    <property type="entry name" value="Ig-like_fold"/>
</dbReference>
<reference evidence="15" key="1">
    <citation type="journal article" date="2024" name="Syst. Appl. Microbiol.">
        <title>First single-strain enrichments of Electrothrix cable bacteria, description of E. aestuarii sp. nov. and E. rattekaaiensis sp. nov., and proposal of a cable bacteria taxonomy following the rules of the SeqCode.</title>
        <authorList>
            <person name="Plum-Jensen L.E."/>
            <person name="Schramm A."/>
            <person name="Marshall I.P.G."/>
        </authorList>
    </citation>
    <scope>NUCLEOTIDE SEQUENCE</scope>
    <source>
        <strain evidence="15">Rat1</strain>
    </source>
</reference>
<evidence type="ECO:0000256" key="8">
    <source>
        <dbReference type="ARBA" id="ARBA00022729"/>
    </source>
</evidence>
<dbReference type="InterPro" id="IPR012334">
    <property type="entry name" value="Pectin_lyas_fold"/>
</dbReference>
<accession>A0AAU8LUM4</accession>
<dbReference type="SMART" id="SM00710">
    <property type="entry name" value="PbH1"/>
    <property type="match status" value="5"/>
</dbReference>
<evidence type="ECO:0000259" key="14">
    <source>
        <dbReference type="Pfam" id="PF22544"/>
    </source>
</evidence>
<dbReference type="Gene3D" id="2.60.40.10">
    <property type="entry name" value="Immunoglobulins"/>
    <property type="match status" value="1"/>
</dbReference>
<organism evidence="15">
    <name type="scientific">Candidatus Electrothrix aestuarii</name>
    <dbReference type="NCBI Taxonomy" id="3062594"/>
    <lineage>
        <taxon>Bacteria</taxon>
        <taxon>Pseudomonadati</taxon>
        <taxon>Thermodesulfobacteriota</taxon>
        <taxon>Desulfobulbia</taxon>
        <taxon>Desulfobulbales</taxon>
        <taxon>Desulfobulbaceae</taxon>
        <taxon>Candidatus Electrothrix</taxon>
    </lineage>
</organism>
<evidence type="ECO:0000256" key="7">
    <source>
        <dbReference type="ARBA" id="ARBA00022525"/>
    </source>
</evidence>
<keyword evidence="7" id="KW-0964">Secreted</keyword>
<dbReference type="InterPro" id="IPR011050">
    <property type="entry name" value="Pectin_lyase_fold/virulence"/>
</dbReference>
<dbReference type="AlphaFoldDB" id="A0AAU8LUM4"/>